<dbReference type="Pfam" id="PF07451">
    <property type="entry name" value="SpoVAD"/>
    <property type="match status" value="1"/>
</dbReference>
<protein>
    <submittedName>
        <fullName evidence="1">Stage V sporulation protein AD</fullName>
    </submittedName>
</protein>
<dbReference type="Gene3D" id="3.40.47.40">
    <property type="entry name" value="Stage V sporulation protein AD"/>
    <property type="match status" value="1"/>
</dbReference>
<dbReference type="RefSeq" id="WP_256303265.1">
    <property type="nucleotide sequence ID" value="NZ_JANFYS010000004.1"/>
</dbReference>
<dbReference type="NCBIfam" id="TIGR02845">
    <property type="entry name" value="spore_V_AD"/>
    <property type="match status" value="1"/>
</dbReference>
<dbReference type="InterPro" id="IPR016039">
    <property type="entry name" value="Thiolase-like"/>
</dbReference>
<dbReference type="InterPro" id="IPR010894">
    <property type="entry name" value="SpoVAD"/>
</dbReference>
<gene>
    <name evidence="1" type="primary">spoVAD</name>
    <name evidence="1" type="ORF">NE579_03435</name>
</gene>
<dbReference type="AlphaFoldDB" id="A0AAW5JQV3"/>
<reference evidence="1" key="1">
    <citation type="submission" date="2022-06" db="EMBL/GenBank/DDBJ databases">
        <title>Isolation of gut microbiota from human fecal samples.</title>
        <authorList>
            <person name="Pamer E.G."/>
            <person name="Barat B."/>
            <person name="Waligurski E."/>
            <person name="Medina S."/>
            <person name="Paddock L."/>
            <person name="Mostad J."/>
        </authorList>
    </citation>
    <scope>NUCLEOTIDE SEQUENCE</scope>
    <source>
        <strain evidence="1">DFI.9.91</strain>
    </source>
</reference>
<evidence type="ECO:0000313" key="1">
    <source>
        <dbReference type="EMBL" id="MCQ4769520.1"/>
    </source>
</evidence>
<dbReference type="SUPFAM" id="SSF53901">
    <property type="entry name" value="Thiolase-like"/>
    <property type="match status" value="1"/>
</dbReference>
<sequence length="339" mass="35451">MTTKKLGRQTVAFATPPSIAGHANVVGKKEGEGPLAASFDFINQDDTFGEASFEKAESAMQRMALQNALDKAKQSAATLDYIFAGDLLNQCIASSFAVRGQDIPFFGLYGACSTMAESLTLAAMMLDGGFGEWCAAMASSHFCSAERQYRTPLEYGGQRTPTAQWTVTGAGAVVLAREGDGPYVTHATVGKIVDKGICDANNMGAAMAPAAYESLTAHFSDTGRAPSFYDLIVTGDLGSLGREIVLDLFQKDGVDLTNYDDCGCLIFDAQAQDVHCGGSGCGCSAAVLTGYLLNGMREGKWKNLLFCGTGALLSPTSSMQGESVPGICHAVAISTQKGG</sequence>
<dbReference type="Proteomes" id="UP001204562">
    <property type="component" value="Unassembled WGS sequence"/>
</dbReference>
<dbReference type="NCBIfam" id="NF006160">
    <property type="entry name" value="PRK08304.1"/>
    <property type="match status" value="1"/>
</dbReference>
<dbReference type="GO" id="GO:0016746">
    <property type="term" value="F:acyltransferase activity"/>
    <property type="evidence" value="ECO:0007669"/>
    <property type="project" value="InterPro"/>
</dbReference>
<name>A0AAW5JQV3_9FIRM</name>
<dbReference type="EMBL" id="JANFYS010000004">
    <property type="protein sequence ID" value="MCQ4769520.1"/>
    <property type="molecule type" value="Genomic_DNA"/>
</dbReference>
<comment type="caution">
    <text evidence="1">The sequence shown here is derived from an EMBL/GenBank/DDBJ whole genome shotgun (WGS) entry which is preliminary data.</text>
</comment>
<organism evidence="1 2">
    <name type="scientific">Intestinimonas massiliensis</name>
    <name type="common">ex Afouda et al. 2020</name>
    <dbReference type="NCBI Taxonomy" id="1673721"/>
    <lineage>
        <taxon>Bacteria</taxon>
        <taxon>Bacillati</taxon>
        <taxon>Bacillota</taxon>
        <taxon>Clostridia</taxon>
        <taxon>Eubacteriales</taxon>
        <taxon>Intestinimonas</taxon>
    </lineage>
</organism>
<dbReference type="InterPro" id="IPR038369">
    <property type="entry name" value="SpoVAD_sf"/>
</dbReference>
<dbReference type="PIRSF" id="PIRSF011570">
    <property type="entry name" value="SpoVAD"/>
    <property type="match status" value="1"/>
</dbReference>
<evidence type="ECO:0000313" key="2">
    <source>
        <dbReference type="Proteomes" id="UP001204562"/>
    </source>
</evidence>
<proteinExistence type="predicted"/>
<accession>A0AAW5JQV3</accession>